<evidence type="ECO:0000259" key="4">
    <source>
        <dbReference type="SMART" id="SM01043"/>
    </source>
</evidence>
<dbReference type="GO" id="GO:0000160">
    <property type="term" value="P:phosphorelay signal transduction system"/>
    <property type="evidence" value="ECO:0007669"/>
    <property type="project" value="UniProtKB-KW"/>
</dbReference>
<feature type="compositionally biased region" description="Polar residues" evidence="2">
    <location>
        <begin position="7"/>
        <end position="30"/>
    </location>
</feature>
<dbReference type="InterPro" id="IPR036779">
    <property type="entry name" value="LysM_dom_sf"/>
</dbReference>
<organism evidence="5 6">
    <name type="scientific">Streptomyces spectabilis</name>
    <dbReference type="NCBI Taxonomy" id="68270"/>
    <lineage>
        <taxon>Bacteria</taxon>
        <taxon>Bacillati</taxon>
        <taxon>Actinomycetota</taxon>
        <taxon>Actinomycetes</taxon>
        <taxon>Kitasatosporales</taxon>
        <taxon>Streptomycetaceae</taxon>
        <taxon>Streptomyces</taxon>
    </lineage>
</organism>
<feature type="region of interest" description="Disordered" evidence="2">
    <location>
        <begin position="1"/>
        <end position="30"/>
    </location>
</feature>
<evidence type="ECO:0000256" key="2">
    <source>
        <dbReference type="SAM" id="MobiDB-lite"/>
    </source>
</evidence>
<dbReference type="Pfam" id="PF03704">
    <property type="entry name" value="BTAD"/>
    <property type="match status" value="1"/>
</dbReference>
<evidence type="ECO:0000313" key="6">
    <source>
        <dbReference type="Proteomes" id="UP000316806"/>
    </source>
</evidence>
<evidence type="ECO:0000256" key="1">
    <source>
        <dbReference type="ARBA" id="ARBA00023012"/>
    </source>
</evidence>
<feature type="compositionally biased region" description="Basic and acidic residues" evidence="2">
    <location>
        <begin position="345"/>
        <end position="357"/>
    </location>
</feature>
<feature type="region of interest" description="Disordered" evidence="2">
    <location>
        <begin position="198"/>
        <end position="219"/>
    </location>
</feature>
<evidence type="ECO:0000256" key="3">
    <source>
        <dbReference type="SAM" id="Phobius"/>
    </source>
</evidence>
<feature type="region of interest" description="Disordered" evidence="2">
    <location>
        <begin position="305"/>
        <end position="379"/>
    </location>
</feature>
<dbReference type="Proteomes" id="UP000316806">
    <property type="component" value="Chromosome"/>
</dbReference>
<proteinExistence type="predicted"/>
<dbReference type="CDD" id="cd00118">
    <property type="entry name" value="LysM"/>
    <property type="match status" value="1"/>
</dbReference>
<protein>
    <recommendedName>
        <fullName evidence="4">Bacterial transcriptional activator domain-containing protein</fullName>
    </recommendedName>
</protein>
<keyword evidence="3" id="KW-1133">Transmembrane helix</keyword>
<evidence type="ECO:0000313" key="5">
    <source>
        <dbReference type="EMBL" id="QDQ13059.1"/>
    </source>
</evidence>
<keyword evidence="3" id="KW-0472">Membrane</keyword>
<dbReference type="InterPro" id="IPR018392">
    <property type="entry name" value="LysM"/>
</dbReference>
<feature type="compositionally biased region" description="Basic and acidic residues" evidence="2">
    <location>
        <begin position="324"/>
        <end position="337"/>
    </location>
</feature>
<feature type="transmembrane region" description="Helical" evidence="3">
    <location>
        <begin position="40"/>
        <end position="62"/>
    </location>
</feature>
<dbReference type="SUPFAM" id="SSF48452">
    <property type="entry name" value="TPR-like"/>
    <property type="match status" value="1"/>
</dbReference>
<dbReference type="PANTHER" id="PTHR34700:SF4">
    <property type="entry name" value="PHAGE-LIKE ELEMENT PBSX PROTEIN XKDP"/>
    <property type="match status" value="1"/>
</dbReference>
<dbReference type="SMART" id="SM01043">
    <property type="entry name" value="BTAD"/>
    <property type="match status" value="1"/>
</dbReference>
<dbReference type="AlphaFoldDB" id="A0A516RBM7"/>
<dbReference type="Gene3D" id="3.10.350.10">
    <property type="entry name" value="LysM domain"/>
    <property type="match status" value="1"/>
</dbReference>
<dbReference type="InterPro" id="IPR052196">
    <property type="entry name" value="Bact_Kbp"/>
</dbReference>
<sequence>MARRNTRSSNGSPGTPATPRNRTPQPLPTRQRSAGDFVKAFLAFVALSVLLVGVPGALAYFVGWPLPGGAPSLDWLQQEITVGTFVNVLTVVVWLAWAQFTACVLVEVKAALSGVGMPGRVPGAGPSQVLARQLVAAMLLIGATAAGFAPGLSQFGQSPEGNQKPAAAAAQQTPGLFAQEHQGAAAAANALADQAAQAADRAGTGKDGDTKFYRIQPPEGRHHDSLWEIAERHLGDGRRYKEIYQLNKDREQPDGSRLSEASLIRPGWIMEMPADAHGGELVEMPDEAPKVSKEVREQISDYAKTGEAGATGAERQGGGAQQGGDRRGGGSVDRDTTHITIPEQRPGDDRGQERDGGRGTGDPTAPTAPTARDKAAAAGSDGLSFGLPEALVGAPLLAAGLLGALGRRRRHALWQSAMGAVGGRRGMEPPTPTGTAADAQDALLVGADPEGVRLLDRALRGLAAALTTESRPLPTVYAAWLSNGDLHLQLAQPAGRPPAPWQLGQDQTFWMLSRADAEAYEDVDAAAPYPGLVCLGTMDDSRLLLNLEAVPGIVSLSGAAADRAAVFASVAAELATNGWSDRMTITLVGFGRDLTPLAANRLRHLEDVEALIEAMEAETRQRRGALGAAGHDSVLTGRTGPAQHTRWAPHLVLLADRPAAAEAVKLAELAADAGRLGIGYLVGTDSGELPGAAWEMEITGDGRLLAPLLGLELAAQQLPDALQRAVVELFTAADPDGGDGDDDSTGGAAAPPFLVDVSEQGRPAAYARLVGSYEIIGLETPDGERSPLMHEALALLLLHREGVHPRVLASALWPRGVTEDVRDALVDRVRQWLGSDPDGAPRLRADASGRLTLAPSVVSDLDVLRSLYHEATQGRGAGNRAVRGRMLTDALVLVRGPLLADRPQGRYGWLTHEIVDAQLPLLVADIGLALSEFHLEKGRAEQAIEALTSARASAPADERLWNELLRATHATDDQDRLRALAADLVAHSGSRGLPPRTEALLDELLPAWRDGLTAVG</sequence>
<feature type="domain" description="Bacterial transcriptional activator" evidence="4">
    <location>
        <begin position="859"/>
        <end position="1005"/>
    </location>
</feature>
<feature type="transmembrane region" description="Helical" evidence="3">
    <location>
        <begin position="129"/>
        <end position="149"/>
    </location>
</feature>
<gene>
    <name evidence="5" type="ORF">FH965_22915</name>
</gene>
<dbReference type="Gene3D" id="1.25.40.10">
    <property type="entry name" value="Tetratricopeptide repeat domain"/>
    <property type="match status" value="1"/>
</dbReference>
<keyword evidence="3" id="KW-0812">Transmembrane</keyword>
<name>A0A516RBM7_STRST</name>
<dbReference type="EMBL" id="CP040916">
    <property type="protein sequence ID" value="QDQ13059.1"/>
    <property type="molecule type" value="Genomic_DNA"/>
</dbReference>
<feature type="transmembrane region" description="Helical" evidence="3">
    <location>
        <begin position="82"/>
        <end position="108"/>
    </location>
</feature>
<dbReference type="InterPro" id="IPR011990">
    <property type="entry name" value="TPR-like_helical_dom_sf"/>
</dbReference>
<feature type="compositionally biased region" description="Basic and acidic residues" evidence="2">
    <location>
        <begin position="203"/>
        <end position="212"/>
    </location>
</feature>
<dbReference type="InterPro" id="IPR005158">
    <property type="entry name" value="BTAD"/>
</dbReference>
<feature type="compositionally biased region" description="Low complexity" evidence="2">
    <location>
        <begin position="361"/>
        <end position="370"/>
    </location>
</feature>
<dbReference type="PANTHER" id="PTHR34700">
    <property type="entry name" value="POTASSIUM BINDING PROTEIN KBP"/>
    <property type="match status" value="1"/>
</dbReference>
<reference evidence="5 6" key="1">
    <citation type="journal article" date="2019" name="J. Ind. Microbiol. Biotechnol.">
        <title>The complete genomic sequence of Streptomyces spectabilis NRRL-2792 and identification of secondary metabolite biosynthetic gene clusters.</title>
        <authorList>
            <person name="Sinha A."/>
            <person name="Phillips-Salemka S."/>
            <person name="Niraula T.A."/>
            <person name="Short K.A."/>
            <person name="Niraula N.P."/>
        </authorList>
    </citation>
    <scope>NUCLEOTIDE SEQUENCE [LARGE SCALE GENOMIC DNA]</scope>
    <source>
        <strain evidence="5 6">NRRL 2792</strain>
    </source>
</reference>
<accession>A0A516RBM7</accession>
<dbReference type="RefSeq" id="WP_144320368.1">
    <property type="nucleotide sequence ID" value="NZ_CP040916.1"/>
</dbReference>
<keyword evidence="1" id="KW-0902">Two-component regulatory system</keyword>
<feature type="compositionally biased region" description="Low complexity" evidence="2">
    <location>
        <begin position="305"/>
        <end position="314"/>
    </location>
</feature>